<name>A0A022WE29_TRIRU</name>
<dbReference type="EMBL" id="KK207715">
    <property type="protein sequence ID" value="EZF56635.1"/>
    <property type="molecule type" value="Genomic_DNA"/>
</dbReference>
<dbReference type="OrthoDB" id="9978720at2759"/>
<feature type="domain" description="AB hydrolase-1" evidence="3">
    <location>
        <begin position="68"/>
        <end position="357"/>
    </location>
</feature>
<accession>A0A022WE29</accession>
<feature type="chain" id="PRO_5001510829" description="AB hydrolase-1 domain-containing protein" evidence="2">
    <location>
        <begin position="17"/>
        <end position="384"/>
    </location>
</feature>
<feature type="signal peptide" evidence="2">
    <location>
        <begin position="1"/>
        <end position="16"/>
    </location>
</feature>
<dbReference type="AlphaFoldDB" id="A0A022WE29"/>
<evidence type="ECO:0000256" key="1">
    <source>
        <dbReference type="SAM" id="MobiDB-lite"/>
    </source>
</evidence>
<dbReference type="Proteomes" id="UP000023758">
    <property type="component" value="Unassembled WGS sequence"/>
</dbReference>
<protein>
    <recommendedName>
        <fullName evidence="3">AB hydrolase-1 domain-containing protein</fullName>
    </recommendedName>
</protein>
<proteinExistence type="predicted"/>
<organism evidence="4">
    <name type="scientific">Trichophyton rubrum CBS 288.86</name>
    <dbReference type="NCBI Taxonomy" id="1215330"/>
    <lineage>
        <taxon>Eukaryota</taxon>
        <taxon>Fungi</taxon>
        <taxon>Dikarya</taxon>
        <taxon>Ascomycota</taxon>
        <taxon>Pezizomycotina</taxon>
        <taxon>Eurotiomycetes</taxon>
        <taxon>Eurotiomycetidae</taxon>
        <taxon>Onygenales</taxon>
        <taxon>Arthrodermataceae</taxon>
        <taxon>Trichophyton</taxon>
    </lineage>
</organism>
<dbReference type="PANTHER" id="PTHR43194">
    <property type="entry name" value="HYDROLASE ALPHA/BETA FOLD FAMILY"/>
    <property type="match status" value="1"/>
</dbReference>
<feature type="compositionally biased region" description="Basic and acidic residues" evidence="1">
    <location>
        <begin position="368"/>
        <end position="384"/>
    </location>
</feature>
<reference evidence="4" key="1">
    <citation type="submission" date="2014-02" db="EMBL/GenBank/DDBJ databases">
        <title>The Genome Sequence of Trichophyton rubrum (morphotype fischeri) CBS 288.86.</title>
        <authorList>
            <consortium name="The Broad Institute Genomics Platform"/>
            <person name="Cuomo C.A."/>
            <person name="White T.C."/>
            <person name="Graser Y."/>
            <person name="Martinez-Rossi N."/>
            <person name="Heitman J."/>
            <person name="Young S.K."/>
            <person name="Zeng Q."/>
            <person name="Gargeya S."/>
            <person name="Abouelleil A."/>
            <person name="Alvarado L."/>
            <person name="Chapman S.B."/>
            <person name="Gainer-Dewar J."/>
            <person name="Goldberg J."/>
            <person name="Griggs A."/>
            <person name="Gujja S."/>
            <person name="Hansen M."/>
            <person name="Howarth C."/>
            <person name="Imamovic A."/>
            <person name="Larimer J."/>
            <person name="Martinez D."/>
            <person name="Murphy C."/>
            <person name="Pearson M.D."/>
            <person name="Persinoti G."/>
            <person name="Poon T."/>
            <person name="Priest M."/>
            <person name="Roberts A.D."/>
            <person name="Saif S."/>
            <person name="Shea T.D."/>
            <person name="Sykes S.N."/>
            <person name="Wortman J."/>
            <person name="Nusbaum C."/>
            <person name="Birren B."/>
        </authorList>
    </citation>
    <scope>NUCLEOTIDE SEQUENCE [LARGE SCALE GENOMIC DNA]</scope>
    <source>
        <strain evidence="4">CBS 288.86</strain>
    </source>
</reference>
<dbReference type="InterPro" id="IPR029058">
    <property type="entry name" value="AB_hydrolase_fold"/>
</dbReference>
<gene>
    <name evidence="4" type="ORF">H103_00995</name>
</gene>
<dbReference type="Pfam" id="PF12697">
    <property type="entry name" value="Abhydrolase_6"/>
    <property type="match status" value="1"/>
</dbReference>
<sequence>MVVLTLFFAFFFLVQGNCQPRDEIPYVRKYLYVGGQYADDGNGNHIFRDQMYVEHLAPTKGPTKQQPIVLLHGQAQTGTNWLNKPDGGRGWASYFIEHGYECYIVDQTFRGRSPWIPENGTMAAIPAEMIQKFFTATARYKLWPEAELHTQWPGSGVIGDPIFDAYYASTVQFIKSQTQQETTIQAAGVALLDRIGQPVILVTHSQAGAHGWLVADARPELVHSIIALEPAGPPFENVIYKGPYSRVWGLTNAPLTYSPAVVDPETEIVKQTIDDRPGSRCIIQADSPPPRQLPNLRGIRTLVVTAEASFHRPTDWCVVRYLEQAGISVDHVQLGDIGIRGNGHMLFLERNSDEIAAVLRRWMEEEDTKPAKEAQEPQGEEKEL</sequence>
<dbReference type="CDD" id="cd12809">
    <property type="entry name" value="Esterase_713_like-2"/>
    <property type="match status" value="1"/>
</dbReference>
<dbReference type="Gene3D" id="3.40.50.1820">
    <property type="entry name" value="alpha/beta hydrolase"/>
    <property type="match status" value="1"/>
</dbReference>
<evidence type="ECO:0000313" key="4">
    <source>
        <dbReference type="EMBL" id="EZF56635.1"/>
    </source>
</evidence>
<dbReference type="HOGENOM" id="CLU_038297_1_0_1"/>
<feature type="region of interest" description="Disordered" evidence="1">
    <location>
        <begin position="364"/>
        <end position="384"/>
    </location>
</feature>
<dbReference type="PANTHER" id="PTHR43194:SF4">
    <property type="entry name" value="AB HYDROLASE-1 DOMAIN-CONTAINING PROTEIN"/>
    <property type="match status" value="1"/>
</dbReference>
<dbReference type="SUPFAM" id="SSF53474">
    <property type="entry name" value="alpha/beta-Hydrolases"/>
    <property type="match status" value="1"/>
</dbReference>
<keyword evidence="2" id="KW-0732">Signal</keyword>
<dbReference type="InterPro" id="IPR050228">
    <property type="entry name" value="Carboxylesterase_BioH"/>
</dbReference>
<evidence type="ECO:0000256" key="2">
    <source>
        <dbReference type="SAM" id="SignalP"/>
    </source>
</evidence>
<dbReference type="InterPro" id="IPR000073">
    <property type="entry name" value="AB_hydrolase_1"/>
</dbReference>
<evidence type="ECO:0000259" key="3">
    <source>
        <dbReference type="Pfam" id="PF12697"/>
    </source>
</evidence>